<accession>A0A8C4QXV9</accession>
<evidence type="ECO:0000313" key="3">
    <source>
        <dbReference type="Proteomes" id="UP000694388"/>
    </source>
</evidence>
<feature type="coiled-coil region" evidence="1">
    <location>
        <begin position="93"/>
        <end position="127"/>
    </location>
</feature>
<dbReference type="AlphaFoldDB" id="A0A8C4QXV9"/>
<name>A0A8C4QXV9_EPTBU</name>
<dbReference type="Proteomes" id="UP000694388">
    <property type="component" value="Unplaced"/>
</dbReference>
<keyword evidence="3" id="KW-1185">Reference proteome</keyword>
<sequence length="155" mass="17791">MRLRTELGLRNAEVAELCESVLELEDALEQHRTVKLHDDHNVAEHLGTINSLEEENRNLRSQLKDSKLKMQVGEAESEWKQFQSDLQIAVVLADDLRIKAEEATDKLREELQEARRLKGELETELSASAMARCLYSKVLWDRNCCAKVNEVESLC</sequence>
<dbReference type="OMA" id="AMARCLY"/>
<protein>
    <submittedName>
        <fullName evidence="2">Uncharacterized protein</fullName>
    </submittedName>
</protein>
<organism evidence="2 3">
    <name type="scientific">Eptatretus burgeri</name>
    <name type="common">Inshore hagfish</name>
    <dbReference type="NCBI Taxonomy" id="7764"/>
    <lineage>
        <taxon>Eukaryota</taxon>
        <taxon>Metazoa</taxon>
        <taxon>Chordata</taxon>
        <taxon>Craniata</taxon>
        <taxon>Vertebrata</taxon>
        <taxon>Cyclostomata</taxon>
        <taxon>Myxini</taxon>
        <taxon>Myxiniformes</taxon>
        <taxon>Myxinidae</taxon>
        <taxon>Eptatretinae</taxon>
        <taxon>Eptatretus</taxon>
    </lineage>
</organism>
<keyword evidence="1" id="KW-0175">Coiled coil</keyword>
<evidence type="ECO:0000256" key="1">
    <source>
        <dbReference type="SAM" id="Coils"/>
    </source>
</evidence>
<proteinExistence type="predicted"/>
<reference evidence="2" key="2">
    <citation type="submission" date="2025-09" db="UniProtKB">
        <authorList>
            <consortium name="Ensembl"/>
        </authorList>
    </citation>
    <scope>IDENTIFICATION</scope>
</reference>
<reference evidence="2" key="1">
    <citation type="submission" date="2025-08" db="UniProtKB">
        <authorList>
            <consortium name="Ensembl"/>
        </authorList>
    </citation>
    <scope>IDENTIFICATION</scope>
</reference>
<evidence type="ECO:0000313" key="2">
    <source>
        <dbReference type="Ensembl" id="ENSEBUP00000021203.1"/>
    </source>
</evidence>
<dbReference type="Ensembl" id="ENSEBUT00000021779.1">
    <property type="protein sequence ID" value="ENSEBUP00000021203.1"/>
    <property type="gene ID" value="ENSEBUG00000013108.1"/>
</dbReference>
<feature type="coiled-coil region" evidence="1">
    <location>
        <begin position="42"/>
        <end position="69"/>
    </location>
</feature>